<feature type="transmembrane region" description="Helical" evidence="1">
    <location>
        <begin position="101"/>
        <end position="119"/>
    </location>
</feature>
<organism evidence="2 3">
    <name type="scientific">Cardiocondyla obscurior</name>
    <dbReference type="NCBI Taxonomy" id="286306"/>
    <lineage>
        <taxon>Eukaryota</taxon>
        <taxon>Metazoa</taxon>
        <taxon>Ecdysozoa</taxon>
        <taxon>Arthropoda</taxon>
        <taxon>Hexapoda</taxon>
        <taxon>Insecta</taxon>
        <taxon>Pterygota</taxon>
        <taxon>Neoptera</taxon>
        <taxon>Endopterygota</taxon>
        <taxon>Hymenoptera</taxon>
        <taxon>Apocrita</taxon>
        <taxon>Aculeata</taxon>
        <taxon>Formicoidea</taxon>
        <taxon>Formicidae</taxon>
        <taxon>Myrmicinae</taxon>
        <taxon>Cardiocondyla</taxon>
    </lineage>
</organism>
<keyword evidence="3" id="KW-1185">Reference proteome</keyword>
<reference evidence="2 3" key="1">
    <citation type="submission" date="2023-03" db="EMBL/GenBank/DDBJ databases">
        <title>High recombination rates correlate with genetic variation in Cardiocondyla obscurior ants.</title>
        <authorList>
            <person name="Errbii M."/>
        </authorList>
    </citation>
    <scope>NUCLEOTIDE SEQUENCE [LARGE SCALE GENOMIC DNA]</scope>
    <source>
        <strain evidence="2">Alpha-2009</strain>
        <tissue evidence="2">Whole body</tissue>
    </source>
</reference>
<dbReference type="AlphaFoldDB" id="A0AAW2GT64"/>
<evidence type="ECO:0000313" key="2">
    <source>
        <dbReference type="EMBL" id="KAL0130407.1"/>
    </source>
</evidence>
<protein>
    <submittedName>
        <fullName evidence="2">Uncharacterized protein</fullName>
    </submittedName>
</protein>
<sequence>MANLPFPAVMYIANNFFNIPPYLDDEEDEILSALIYFEVWKHKHKKLQLRIPKIDNFVERIVPQFNTNEFKSHFSGNDIIAPDKQFLLTLWRMATPDSYRYKILFILLVLFFLYLGSLFE</sequence>
<dbReference type="Proteomes" id="UP001430953">
    <property type="component" value="Unassembled WGS sequence"/>
</dbReference>
<gene>
    <name evidence="2" type="ORF">PUN28_002229</name>
</gene>
<accession>A0AAW2GT64</accession>
<comment type="caution">
    <text evidence="2">The sequence shown here is derived from an EMBL/GenBank/DDBJ whole genome shotgun (WGS) entry which is preliminary data.</text>
</comment>
<dbReference type="EMBL" id="JADYXP020000002">
    <property type="protein sequence ID" value="KAL0130407.1"/>
    <property type="molecule type" value="Genomic_DNA"/>
</dbReference>
<evidence type="ECO:0000313" key="3">
    <source>
        <dbReference type="Proteomes" id="UP001430953"/>
    </source>
</evidence>
<keyword evidence="1" id="KW-1133">Transmembrane helix</keyword>
<keyword evidence="1" id="KW-0812">Transmembrane</keyword>
<evidence type="ECO:0000256" key="1">
    <source>
        <dbReference type="SAM" id="Phobius"/>
    </source>
</evidence>
<name>A0AAW2GT64_9HYME</name>
<keyword evidence="1" id="KW-0472">Membrane</keyword>
<proteinExistence type="predicted"/>